<comment type="caution">
    <text evidence="1">The sequence shown here is derived from an EMBL/GenBank/DDBJ whole genome shotgun (WGS) entry which is preliminary data.</text>
</comment>
<dbReference type="HOGENOM" id="CLU_1448742_0_0_1"/>
<dbReference type="AlphaFoldDB" id="A0A0B1NZ30"/>
<evidence type="ECO:0000313" key="1">
    <source>
        <dbReference type="EMBL" id="KHJ31662.1"/>
    </source>
</evidence>
<sequence>MSRVTPVARVAQTSRTVSSYGNIAGQKNGFRNTSMAIYRGLKDTKVDRMTNKDVTSFSYILRDHLPNIELKGSQATQGLHTVHRPTVSSPYKIVPMMQVFRNSAPKNAFHGLSTIDSHMMPSLKSPPPPPAKLRVPLLPDNYKPDRSLKTGHSLEISDDAVLKPEISIVAHHFEYGAPVPIGESSSQ</sequence>
<dbReference type="EMBL" id="JNVN01002689">
    <property type="protein sequence ID" value="KHJ31662.1"/>
    <property type="molecule type" value="Genomic_DNA"/>
</dbReference>
<evidence type="ECO:0000313" key="2">
    <source>
        <dbReference type="Proteomes" id="UP000030854"/>
    </source>
</evidence>
<name>A0A0B1NZ30_UNCNE</name>
<accession>A0A0B1NZ30</accession>
<dbReference type="Proteomes" id="UP000030854">
    <property type="component" value="Unassembled WGS sequence"/>
</dbReference>
<organism evidence="1 2">
    <name type="scientific">Uncinula necator</name>
    <name type="common">Grape powdery mildew</name>
    <dbReference type="NCBI Taxonomy" id="52586"/>
    <lineage>
        <taxon>Eukaryota</taxon>
        <taxon>Fungi</taxon>
        <taxon>Dikarya</taxon>
        <taxon>Ascomycota</taxon>
        <taxon>Pezizomycotina</taxon>
        <taxon>Leotiomycetes</taxon>
        <taxon>Erysiphales</taxon>
        <taxon>Erysiphaceae</taxon>
        <taxon>Erysiphe</taxon>
    </lineage>
</organism>
<proteinExistence type="predicted"/>
<keyword evidence="2" id="KW-1185">Reference proteome</keyword>
<reference evidence="1 2" key="1">
    <citation type="journal article" date="2014" name="BMC Genomics">
        <title>Adaptive genomic structural variation in the grape powdery mildew pathogen, Erysiphe necator.</title>
        <authorList>
            <person name="Jones L."/>
            <person name="Riaz S."/>
            <person name="Morales-Cruz A."/>
            <person name="Amrine K.C."/>
            <person name="McGuire B."/>
            <person name="Gubler W.D."/>
            <person name="Walker M.A."/>
            <person name="Cantu D."/>
        </authorList>
    </citation>
    <scope>NUCLEOTIDE SEQUENCE [LARGE SCALE GENOMIC DNA]</scope>
    <source>
        <strain evidence="2">c</strain>
    </source>
</reference>
<protein>
    <submittedName>
        <fullName evidence="1">Uncharacterized protein</fullName>
    </submittedName>
</protein>
<dbReference type="STRING" id="52586.A0A0B1NZ30"/>
<gene>
    <name evidence="1" type="ORF">EV44_g0994</name>
</gene>